<evidence type="ECO:0000256" key="1">
    <source>
        <dbReference type="SAM" id="MobiDB-lite"/>
    </source>
</evidence>
<reference evidence="4" key="1">
    <citation type="journal article" date="2019" name="Int. J. Syst. Evol. Microbiol.">
        <title>The Global Catalogue of Microorganisms (GCM) 10K type strain sequencing project: providing services to taxonomists for standard genome sequencing and annotation.</title>
        <authorList>
            <consortium name="The Broad Institute Genomics Platform"/>
            <consortium name="The Broad Institute Genome Sequencing Center for Infectious Disease"/>
            <person name="Wu L."/>
            <person name="Ma J."/>
        </authorList>
    </citation>
    <scope>NUCLEOTIDE SEQUENCE [LARGE SCALE GENOMIC DNA]</scope>
    <source>
        <strain evidence="4">CGMCC 1.9106</strain>
    </source>
</reference>
<sequence>MLNRLTEEARQALVMAQQAARGLRYDSLDSGTLLLGLLTDHADAAIRALAQQGITFEAVRGSCSPAVRRATRPNARARCPTPPMRRRCSTRPSGTLIGSSTRACCAIWLRDDYRLDDHAIRIGSWARIGVSREVFHRPAESGYVIARELAHLLRKDPARGAAARWRERSLILPAVLTFTPWIWGVAAASILLHRVVNNWTAELGSDHIAVTLHGPGQMASWVKRTFTSTAWPSITHPPYAWRLWLARRSRGTVYGPRPDLLEP</sequence>
<protein>
    <recommendedName>
        <fullName evidence="2">Clp R domain-containing protein</fullName>
    </recommendedName>
</protein>
<feature type="region of interest" description="Disordered" evidence="1">
    <location>
        <begin position="71"/>
        <end position="92"/>
    </location>
</feature>
<dbReference type="RefSeq" id="WP_376808800.1">
    <property type="nucleotide sequence ID" value="NZ_JBHTAC010000032.1"/>
</dbReference>
<name>A0ABW2H167_9ACTN</name>
<dbReference type="EMBL" id="JBHTAC010000032">
    <property type="protein sequence ID" value="MFC7245924.1"/>
    <property type="molecule type" value="Genomic_DNA"/>
</dbReference>
<gene>
    <name evidence="3" type="ORF">ACFQO7_25895</name>
</gene>
<dbReference type="SUPFAM" id="SSF81923">
    <property type="entry name" value="Double Clp-N motif"/>
    <property type="match status" value="1"/>
</dbReference>
<dbReference type="Pfam" id="PF02861">
    <property type="entry name" value="Clp_N"/>
    <property type="match status" value="1"/>
</dbReference>
<comment type="caution">
    <text evidence="3">The sequence shown here is derived from an EMBL/GenBank/DDBJ whole genome shotgun (WGS) entry which is preliminary data.</text>
</comment>
<feature type="domain" description="Clp R" evidence="2">
    <location>
        <begin position="4"/>
        <end position="71"/>
    </location>
</feature>
<proteinExistence type="predicted"/>
<evidence type="ECO:0000313" key="4">
    <source>
        <dbReference type="Proteomes" id="UP001596392"/>
    </source>
</evidence>
<dbReference type="InterPro" id="IPR036628">
    <property type="entry name" value="Clp_N_dom_sf"/>
</dbReference>
<organism evidence="3 4">
    <name type="scientific">Catellatospora aurea</name>
    <dbReference type="NCBI Taxonomy" id="1337874"/>
    <lineage>
        <taxon>Bacteria</taxon>
        <taxon>Bacillati</taxon>
        <taxon>Actinomycetota</taxon>
        <taxon>Actinomycetes</taxon>
        <taxon>Micromonosporales</taxon>
        <taxon>Micromonosporaceae</taxon>
        <taxon>Catellatospora</taxon>
    </lineage>
</organism>
<dbReference type="Gene3D" id="1.10.1780.10">
    <property type="entry name" value="Clp, N-terminal domain"/>
    <property type="match status" value="1"/>
</dbReference>
<accession>A0ABW2H167</accession>
<evidence type="ECO:0000259" key="2">
    <source>
        <dbReference type="Pfam" id="PF02861"/>
    </source>
</evidence>
<keyword evidence="4" id="KW-1185">Reference proteome</keyword>
<evidence type="ECO:0000313" key="3">
    <source>
        <dbReference type="EMBL" id="MFC7245924.1"/>
    </source>
</evidence>
<dbReference type="InterPro" id="IPR004176">
    <property type="entry name" value="Clp_R_N"/>
</dbReference>
<dbReference type="Proteomes" id="UP001596392">
    <property type="component" value="Unassembled WGS sequence"/>
</dbReference>